<evidence type="ECO:0000259" key="5">
    <source>
        <dbReference type="Pfam" id="PF04542"/>
    </source>
</evidence>
<reference evidence="7 8" key="1">
    <citation type="submission" date="2019-06" db="EMBL/GenBank/DDBJ databases">
        <title>Sorghum-associated microbial communities from plants grown in Nebraska, USA.</title>
        <authorList>
            <person name="Schachtman D."/>
        </authorList>
    </citation>
    <scope>NUCLEOTIDE SEQUENCE [LARGE SCALE GENOMIC DNA]</scope>
    <source>
        <strain evidence="7 8">T529</strain>
    </source>
</reference>
<evidence type="ECO:0000313" key="8">
    <source>
        <dbReference type="Proteomes" id="UP000319722"/>
    </source>
</evidence>
<keyword evidence="3" id="KW-0731">Sigma factor</keyword>
<organism evidence="7 8">
    <name type="scientific">Variovorax beijingensis</name>
    <dbReference type="NCBI Taxonomy" id="2496117"/>
    <lineage>
        <taxon>Bacteria</taxon>
        <taxon>Pseudomonadati</taxon>
        <taxon>Pseudomonadota</taxon>
        <taxon>Betaproteobacteria</taxon>
        <taxon>Burkholderiales</taxon>
        <taxon>Comamonadaceae</taxon>
        <taxon>Variovorax</taxon>
    </lineage>
</organism>
<dbReference type="CDD" id="cd06171">
    <property type="entry name" value="Sigma70_r4"/>
    <property type="match status" value="1"/>
</dbReference>
<dbReference type="InterPro" id="IPR013324">
    <property type="entry name" value="RNA_pol_sigma_r3/r4-like"/>
</dbReference>
<comment type="similarity">
    <text evidence="1">Belongs to the sigma-70 factor family. ECF subfamily.</text>
</comment>
<evidence type="ECO:0000256" key="2">
    <source>
        <dbReference type="ARBA" id="ARBA00023015"/>
    </source>
</evidence>
<dbReference type="Proteomes" id="UP000319722">
    <property type="component" value="Unassembled WGS sequence"/>
</dbReference>
<protein>
    <submittedName>
        <fullName evidence="7">RNA polymerase sigma-70 factor (ECF subfamily)</fullName>
    </submittedName>
</protein>
<dbReference type="Gene3D" id="1.10.10.10">
    <property type="entry name" value="Winged helix-like DNA-binding domain superfamily/Winged helix DNA-binding domain"/>
    <property type="match status" value="1"/>
</dbReference>
<keyword evidence="4" id="KW-0804">Transcription</keyword>
<dbReference type="GO" id="GO:0003677">
    <property type="term" value="F:DNA binding"/>
    <property type="evidence" value="ECO:0007669"/>
    <property type="project" value="InterPro"/>
</dbReference>
<dbReference type="InterPro" id="IPR036388">
    <property type="entry name" value="WH-like_DNA-bd_sf"/>
</dbReference>
<evidence type="ECO:0000256" key="1">
    <source>
        <dbReference type="ARBA" id="ARBA00010641"/>
    </source>
</evidence>
<feature type="domain" description="RNA polymerase sigma factor 70 region 4 type 2" evidence="6">
    <location>
        <begin position="111"/>
        <end position="163"/>
    </location>
</feature>
<feature type="domain" description="RNA polymerase sigma-70 region 2" evidence="5">
    <location>
        <begin position="20"/>
        <end position="78"/>
    </location>
</feature>
<proteinExistence type="inferred from homology"/>
<evidence type="ECO:0000256" key="3">
    <source>
        <dbReference type="ARBA" id="ARBA00023082"/>
    </source>
</evidence>
<dbReference type="NCBIfam" id="TIGR02937">
    <property type="entry name" value="sigma70-ECF"/>
    <property type="match status" value="1"/>
</dbReference>
<keyword evidence="2" id="KW-0805">Transcription regulation</keyword>
<dbReference type="Pfam" id="PF08281">
    <property type="entry name" value="Sigma70_r4_2"/>
    <property type="match status" value="1"/>
</dbReference>
<dbReference type="RefSeq" id="WP_261380311.1">
    <property type="nucleotide sequence ID" value="NZ_VIVL01000005.1"/>
</dbReference>
<dbReference type="SUPFAM" id="SSF88659">
    <property type="entry name" value="Sigma3 and sigma4 domains of RNA polymerase sigma factors"/>
    <property type="match status" value="1"/>
</dbReference>
<dbReference type="PANTHER" id="PTHR43133:SF63">
    <property type="entry name" value="RNA POLYMERASE SIGMA FACTOR FECI-RELATED"/>
    <property type="match status" value="1"/>
</dbReference>
<name>A0A561C3W0_9BURK</name>
<comment type="caution">
    <text evidence="7">The sequence shown here is derived from an EMBL/GenBank/DDBJ whole genome shotgun (WGS) entry which is preliminary data.</text>
</comment>
<dbReference type="AlphaFoldDB" id="A0A561C3W0"/>
<sequence>MVLSDLDAWFVSEVLPMEAALTRFLRRNWRDEAEVPDLRQDVYVRIYESASRSMPDQVKPFVFATARNLLIDRARRAQIVSIEIIADLDALDFSADELTPERHAAGRGELRLLQSALDALPAKCRRVVEMRKIDGLSQREVAAQLGITEDTVERQVSRGVRALADALLSGGVQLDTKAFGRAQNERRLST</sequence>
<dbReference type="InterPro" id="IPR039425">
    <property type="entry name" value="RNA_pol_sigma-70-like"/>
</dbReference>
<evidence type="ECO:0000256" key="4">
    <source>
        <dbReference type="ARBA" id="ARBA00023163"/>
    </source>
</evidence>
<dbReference type="GO" id="GO:0006352">
    <property type="term" value="P:DNA-templated transcription initiation"/>
    <property type="evidence" value="ECO:0007669"/>
    <property type="project" value="InterPro"/>
</dbReference>
<evidence type="ECO:0000313" key="7">
    <source>
        <dbReference type="EMBL" id="TWD85612.1"/>
    </source>
</evidence>
<dbReference type="InterPro" id="IPR014284">
    <property type="entry name" value="RNA_pol_sigma-70_dom"/>
</dbReference>
<dbReference type="EMBL" id="VIVL01000005">
    <property type="protein sequence ID" value="TWD85612.1"/>
    <property type="molecule type" value="Genomic_DNA"/>
</dbReference>
<dbReference type="Pfam" id="PF04542">
    <property type="entry name" value="Sigma70_r2"/>
    <property type="match status" value="1"/>
</dbReference>
<dbReference type="PANTHER" id="PTHR43133">
    <property type="entry name" value="RNA POLYMERASE ECF-TYPE SIGMA FACTO"/>
    <property type="match status" value="1"/>
</dbReference>
<dbReference type="InterPro" id="IPR013325">
    <property type="entry name" value="RNA_pol_sigma_r2"/>
</dbReference>
<gene>
    <name evidence="7" type="ORF">FB547_105124</name>
</gene>
<dbReference type="GO" id="GO:0016987">
    <property type="term" value="F:sigma factor activity"/>
    <property type="evidence" value="ECO:0007669"/>
    <property type="project" value="UniProtKB-KW"/>
</dbReference>
<evidence type="ECO:0000259" key="6">
    <source>
        <dbReference type="Pfam" id="PF08281"/>
    </source>
</evidence>
<dbReference type="InterPro" id="IPR007627">
    <property type="entry name" value="RNA_pol_sigma70_r2"/>
</dbReference>
<dbReference type="Gene3D" id="1.10.1740.10">
    <property type="match status" value="1"/>
</dbReference>
<accession>A0A561C3W0</accession>
<dbReference type="InterPro" id="IPR013249">
    <property type="entry name" value="RNA_pol_sigma70_r4_t2"/>
</dbReference>
<dbReference type="SUPFAM" id="SSF88946">
    <property type="entry name" value="Sigma2 domain of RNA polymerase sigma factors"/>
    <property type="match status" value="1"/>
</dbReference>